<dbReference type="PANTHER" id="PTHR46206">
    <property type="entry name" value="CYTOCHROME P450"/>
    <property type="match status" value="1"/>
</dbReference>
<keyword evidence="3 6" id="KW-0479">Metal-binding</keyword>
<name>A0A550CSE6_9AGAR</name>
<keyword evidence="7" id="KW-0503">Monooxygenase</keyword>
<dbReference type="InterPro" id="IPR017972">
    <property type="entry name" value="Cyt_P450_CS"/>
</dbReference>
<dbReference type="PROSITE" id="PS00086">
    <property type="entry name" value="CYTOCHROME_P450"/>
    <property type="match status" value="1"/>
</dbReference>
<evidence type="ECO:0000313" key="8">
    <source>
        <dbReference type="EMBL" id="TRM67710.1"/>
    </source>
</evidence>
<evidence type="ECO:0000256" key="6">
    <source>
        <dbReference type="PIRSR" id="PIRSR602403-1"/>
    </source>
</evidence>
<dbReference type="OrthoDB" id="1844152at2759"/>
<dbReference type="AlphaFoldDB" id="A0A550CSE6"/>
<comment type="cofactor">
    <cofactor evidence="1 6">
        <name>heme</name>
        <dbReference type="ChEBI" id="CHEBI:30413"/>
    </cofactor>
</comment>
<keyword evidence="9" id="KW-1185">Reference proteome</keyword>
<dbReference type="STRING" id="97359.A0A550CSE6"/>
<evidence type="ECO:0000256" key="7">
    <source>
        <dbReference type="RuleBase" id="RU000461"/>
    </source>
</evidence>
<comment type="caution">
    <text evidence="8">The sequence shown here is derived from an EMBL/GenBank/DDBJ whole genome shotgun (WGS) entry which is preliminary data.</text>
</comment>
<evidence type="ECO:0000256" key="4">
    <source>
        <dbReference type="ARBA" id="ARBA00023002"/>
    </source>
</evidence>
<dbReference type="Proteomes" id="UP000320762">
    <property type="component" value="Unassembled WGS sequence"/>
</dbReference>
<sequence length="513" mass="57516">MTFALFQLLAPDNSVDSFFIACFVAATVFVGLKWGRGLDELSAIPIIGPSGWFASCQGARVFEKHAYKMVQEGVKKYPGQMFRVPRMGWTVVVSGRRMINELRAARDTDLSLDKSVEQSLQSKYTVGPSIGNADRSHMRVIQSELTRNISIFFDDLHDEMCAAFSDNITFENGEEWISIPASSAIMSIVARTSNRVFVGLPLCRDKAFLASNMEFASSIMGTAQRMNRWPVFLQPLVGTVLSPYKKHLPKLTGHIGAMVARRMHEDDALGVDRPDRPRDAISWLLNHYAPGQAEMEMIVMRVMLLNFVGIHTTTNAFTHALYHLAAHPEYIAPLRAEVEEVIAKEGWTSLAMREMHRVDSFLRESGRVCEGNCLVLHRRVVKDGGFTFSDGTTLPKGTLVAAAVPPAHYNADTYTDPETFDGFRFSRLREADPTKYQMVTTDCDYVQFGHGQHACPGRFFAVNELKAMLAHLVLHYEVQFEGGPQKPKSDWLDDVALANTTARVLFRKRVLLQ</sequence>
<keyword evidence="5 6" id="KW-0408">Iron</keyword>
<accession>A0A550CSE6</accession>
<evidence type="ECO:0000256" key="2">
    <source>
        <dbReference type="ARBA" id="ARBA00010617"/>
    </source>
</evidence>
<dbReference type="GO" id="GO:0016705">
    <property type="term" value="F:oxidoreductase activity, acting on paired donors, with incorporation or reduction of molecular oxygen"/>
    <property type="evidence" value="ECO:0007669"/>
    <property type="project" value="InterPro"/>
</dbReference>
<dbReference type="GO" id="GO:0005506">
    <property type="term" value="F:iron ion binding"/>
    <property type="evidence" value="ECO:0007669"/>
    <property type="project" value="InterPro"/>
</dbReference>
<feature type="binding site" description="axial binding residue" evidence="6">
    <location>
        <position position="455"/>
    </location>
    <ligand>
        <name>heme</name>
        <dbReference type="ChEBI" id="CHEBI:30413"/>
    </ligand>
    <ligandPart>
        <name>Fe</name>
        <dbReference type="ChEBI" id="CHEBI:18248"/>
    </ligandPart>
</feature>
<keyword evidence="4 7" id="KW-0560">Oxidoreductase</keyword>
<comment type="similarity">
    <text evidence="2 7">Belongs to the cytochrome P450 family.</text>
</comment>
<dbReference type="PRINTS" id="PR00465">
    <property type="entry name" value="EP450IV"/>
</dbReference>
<dbReference type="InterPro" id="IPR001128">
    <property type="entry name" value="Cyt_P450"/>
</dbReference>
<evidence type="ECO:0000313" key="9">
    <source>
        <dbReference type="Proteomes" id="UP000320762"/>
    </source>
</evidence>
<keyword evidence="6 7" id="KW-0349">Heme</keyword>
<dbReference type="GO" id="GO:0004497">
    <property type="term" value="F:monooxygenase activity"/>
    <property type="evidence" value="ECO:0007669"/>
    <property type="project" value="UniProtKB-KW"/>
</dbReference>
<dbReference type="GO" id="GO:0020037">
    <property type="term" value="F:heme binding"/>
    <property type="evidence" value="ECO:0007669"/>
    <property type="project" value="InterPro"/>
</dbReference>
<evidence type="ECO:0000256" key="3">
    <source>
        <dbReference type="ARBA" id="ARBA00022723"/>
    </source>
</evidence>
<dbReference type="SUPFAM" id="SSF48264">
    <property type="entry name" value="Cytochrome P450"/>
    <property type="match status" value="1"/>
</dbReference>
<dbReference type="EMBL" id="VDMD01000002">
    <property type="protein sequence ID" value="TRM67710.1"/>
    <property type="molecule type" value="Genomic_DNA"/>
</dbReference>
<dbReference type="InterPro" id="IPR036396">
    <property type="entry name" value="Cyt_P450_sf"/>
</dbReference>
<organism evidence="8 9">
    <name type="scientific">Schizophyllum amplum</name>
    <dbReference type="NCBI Taxonomy" id="97359"/>
    <lineage>
        <taxon>Eukaryota</taxon>
        <taxon>Fungi</taxon>
        <taxon>Dikarya</taxon>
        <taxon>Basidiomycota</taxon>
        <taxon>Agaricomycotina</taxon>
        <taxon>Agaricomycetes</taxon>
        <taxon>Agaricomycetidae</taxon>
        <taxon>Agaricales</taxon>
        <taxon>Schizophyllaceae</taxon>
        <taxon>Schizophyllum</taxon>
    </lineage>
</organism>
<gene>
    <name evidence="8" type="ORF">BD626DRAFT_104975</name>
</gene>
<dbReference type="Pfam" id="PF00067">
    <property type="entry name" value="p450"/>
    <property type="match status" value="1"/>
</dbReference>
<dbReference type="CDD" id="cd11041">
    <property type="entry name" value="CYP503A1-like"/>
    <property type="match status" value="1"/>
</dbReference>
<dbReference type="InterPro" id="IPR002403">
    <property type="entry name" value="Cyt_P450_E_grp-IV"/>
</dbReference>
<protein>
    <submittedName>
        <fullName evidence="8">Cytochrome P450</fullName>
    </submittedName>
</protein>
<evidence type="ECO:0000256" key="5">
    <source>
        <dbReference type="ARBA" id="ARBA00023004"/>
    </source>
</evidence>
<dbReference type="Gene3D" id="1.10.630.10">
    <property type="entry name" value="Cytochrome P450"/>
    <property type="match status" value="1"/>
</dbReference>
<proteinExistence type="inferred from homology"/>
<evidence type="ECO:0000256" key="1">
    <source>
        <dbReference type="ARBA" id="ARBA00001971"/>
    </source>
</evidence>
<reference evidence="8 9" key="1">
    <citation type="journal article" date="2019" name="New Phytol.">
        <title>Comparative genomics reveals unique wood-decay strategies and fruiting body development in the Schizophyllaceae.</title>
        <authorList>
            <person name="Almasi E."/>
            <person name="Sahu N."/>
            <person name="Krizsan K."/>
            <person name="Balint B."/>
            <person name="Kovacs G.M."/>
            <person name="Kiss B."/>
            <person name="Cseklye J."/>
            <person name="Drula E."/>
            <person name="Henrissat B."/>
            <person name="Nagy I."/>
            <person name="Chovatia M."/>
            <person name="Adam C."/>
            <person name="LaButti K."/>
            <person name="Lipzen A."/>
            <person name="Riley R."/>
            <person name="Grigoriev I.V."/>
            <person name="Nagy L.G."/>
        </authorList>
    </citation>
    <scope>NUCLEOTIDE SEQUENCE [LARGE SCALE GENOMIC DNA]</scope>
    <source>
        <strain evidence="8 9">NL-1724</strain>
    </source>
</reference>